<accession>A0A183DSP3</accession>
<dbReference type="Gene3D" id="3.10.10.10">
    <property type="entry name" value="HIV Type 1 Reverse Transcriptase, subunit A, domain 1"/>
    <property type="match status" value="1"/>
</dbReference>
<dbReference type="InterPro" id="IPR043502">
    <property type="entry name" value="DNA/RNA_pol_sf"/>
</dbReference>
<evidence type="ECO:0000313" key="2">
    <source>
        <dbReference type="Proteomes" id="UP000271098"/>
    </source>
</evidence>
<dbReference type="EMBL" id="UYRT01078764">
    <property type="protein sequence ID" value="VDN19173.1"/>
    <property type="molecule type" value="Genomic_DNA"/>
</dbReference>
<dbReference type="WBParaSite" id="GPUH_0001174801-mRNA-1">
    <property type="protein sequence ID" value="GPUH_0001174801-mRNA-1"/>
    <property type="gene ID" value="GPUH_0001174801"/>
</dbReference>
<dbReference type="OrthoDB" id="5920525at2759"/>
<organism evidence="3">
    <name type="scientific">Gongylonema pulchrum</name>
    <dbReference type="NCBI Taxonomy" id="637853"/>
    <lineage>
        <taxon>Eukaryota</taxon>
        <taxon>Metazoa</taxon>
        <taxon>Ecdysozoa</taxon>
        <taxon>Nematoda</taxon>
        <taxon>Chromadorea</taxon>
        <taxon>Rhabditida</taxon>
        <taxon>Spirurina</taxon>
        <taxon>Spiruromorpha</taxon>
        <taxon>Spiruroidea</taxon>
        <taxon>Gongylonematidae</taxon>
        <taxon>Gongylonema</taxon>
    </lineage>
</organism>
<keyword evidence="2" id="KW-1185">Reference proteome</keyword>
<proteinExistence type="predicted"/>
<dbReference type="InterPro" id="IPR043128">
    <property type="entry name" value="Rev_trsase/Diguanyl_cyclase"/>
</dbReference>
<protein>
    <submittedName>
        <fullName evidence="3">Reverse transcriptase domain-containing protein</fullName>
    </submittedName>
</protein>
<evidence type="ECO:0000313" key="3">
    <source>
        <dbReference type="WBParaSite" id="GPUH_0001174801-mRNA-1"/>
    </source>
</evidence>
<name>A0A183DSP3_9BILA</name>
<dbReference type="AlphaFoldDB" id="A0A183DSP3"/>
<dbReference type="SUPFAM" id="SSF56672">
    <property type="entry name" value="DNA/RNA polymerases"/>
    <property type="match status" value="1"/>
</dbReference>
<reference evidence="1 2" key="2">
    <citation type="submission" date="2018-11" db="EMBL/GenBank/DDBJ databases">
        <authorList>
            <consortium name="Pathogen Informatics"/>
        </authorList>
    </citation>
    <scope>NUCLEOTIDE SEQUENCE [LARGE SCALE GENOMIC DNA]</scope>
</reference>
<reference evidence="3" key="1">
    <citation type="submission" date="2016-06" db="UniProtKB">
        <authorList>
            <consortium name="WormBaseParasite"/>
        </authorList>
    </citation>
    <scope>IDENTIFICATION</scope>
</reference>
<dbReference type="Proteomes" id="UP000271098">
    <property type="component" value="Unassembled WGS sequence"/>
</dbReference>
<dbReference type="Gene3D" id="3.30.70.270">
    <property type="match status" value="1"/>
</dbReference>
<sequence>NREEPVKSNIIQTYRFTRVPFGLTSSPFLLVATLRKQLKQENTETVKEILNNLYVDNVMLRAKSVKEAAQKYSETKVLFQSAKMIIREFVNNCQEDYKKSELLLLQQAQTKSISEEEKWKWELGRDENQIWRCNGRNRSGVSTTVQNSCYEKENLTLHSIKFRSTWIDHFSVDTTKMLSPEFMEKESPVG</sequence>
<gene>
    <name evidence="1" type="ORF">GPUH_LOCUS11734</name>
</gene>
<evidence type="ECO:0000313" key="1">
    <source>
        <dbReference type="EMBL" id="VDN19173.1"/>
    </source>
</evidence>